<evidence type="ECO:0000313" key="2">
    <source>
        <dbReference type="EMBL" id="KAK7485850.1"/>
    </source>
</evidence>
<dbReference type="EMBL" id="JACVVK020000187">
    <property type="protein sequence ID" value="KAK7485850.1"/>
    <property type="molecule type" value="Genomic_DNA"/>
</dbReference>
<gene>
    <name evidence="2" type="ORF">BaRGS_00022845</name>
</gene>
<accession>A0ABD0KFE2</accession>
<evidence type="ECO:0000256" key="1">
    <source>
        <dbReference type="SAM" id="MobiDB-lite"/>
    </source>
</evidence>
<protein>
    <submittedName>
        <fullName evidence="2">Uncharacterized protein</fullName>
    </submittedName>
</protein>
<sequence>TVVRSRDTPQPRSLNSSSSRRSGATLARRNARGHTARGDNPATGEATWNEGGAVPRD</sequence>
<feature type="non-terminal residue" evidence="2">
    <location>
        <position position="1"/>
    </location>
</feature>
<reference evidence="2 3" key="1">
    <citation type="journal article" date="2023" name="Sci. Data">
        <title>Genome assembly of the Korean intertidal mud-creeper Batillaria attramentaria.</title>
        <authorList>
            <person name="Patra A.K."/>
            <person name="Ho P.T."/>
            <person name="Jun S."/>
            <person name="Lee S.J."/>
            <person name="Kim Y."/>
            <person name="Won Y.J."/>
        </authorList>
    </citation>
    <scope>NUCLEOTIDE SEQUENCE [LARGE SCALE GENOMIC DNA]</scope>
    <source>
        <strain evidence="2">Wonlab-2016</strain>
    </source>
</reference>
<evidence type="ECO:0000313" key="3">
    <source>
        <dbReference type="Proteomes" id="UP001519460"/>
    </source>
</evidence>
<dbReference type="AlphaFoldDB" id="A0ABD0KFE2"/>
<name>A0ABD0KFE2_9CAEN</name>
<organism evidence="2 3">
    <name type="scientific">Batillaria attramentaria</name>
    <dbReference type="NCBI Taxonomy" id="370345"/>
    <lineage>
        <taxon>Eukaryota</taxon>
        <taxon>Metazoa</taxon>
        <taxon>Spiralia</taxon>
        <taxon>Lophotrochozoa</taxon>
        <taxon>Mollusca</taxon>
        <taxon>Gastropoda</taxon>
        <taxon>Caenogastropoda</taxon>
        <taxon>Sorbeoconcha</taxon>
        <taxon>Cerithioidea</taxon>
        <taxon>Batillariidae</taxon>
        <taxon>Batillaria</taxon>
    </lineage>
</organism>
<proteinExistence type="predicted"/>
<comment type="caution">
    <text evidence="2">The sequence shown here is derived from an EMBL/GenBank/DDBJ whole genome shotgun (WGS) entry which is preliminary data.</text>
</comment>
<feature type="region of interest" description="Disordered" evidence="1">
    <location>
        <begin position="1"/>
        <end position="57"/>
    </location>
</feature>
<keyword evidence="3" id="KW-1185">Reference proteome</keyword>
<dbReference type="Proteomes" id="UP001519460">
    <property type="component" value="Unassembled WGS sequence"/>
</dbReference>
<feature type="compositionally biased region" description="Low complexity" evidence="1">
    <location>
        <begin position="12"/>
        <end position="28"/>
    </location>
</feature>